<reference evidence="7 8" key="2">
    <citation type="journal article" date="2015" name="PLoS ONE">
        <title>Whole-Genome Optical Mapping and Finished Genome Sequence of Sphingobacterium deserti sp. nov., a New Species Isolated from the Western Desert of China.</title>
        <authorList>
            <person name="Teng C."/>
            <person name="Zhou Z."/>
            <person name="Molnar I."/>
            <person name="Li X."/>
            <person name="Tang R."/>
            <person name="Chen M."/>
            <person name="Wang L."/>
            <person name="Su S."/>
            <person name="Zhang W."/>
            <person name="Lin M."/>
        </authorList>
    </citation>
    <scope>NUCLEOTIDE SEQUENCE [LARGE SCALE GENOMIC DNA]</scope>
    <source>
        <strain evidence="8">ACCC05744</strain>
    </source>
</reference>
<organism evidence="7 8">
    <name type="scientific">Sphingobacterium deserti</name>
    <dbReference type="NCBI Taxonomy" id="1229276"/>
    <lineage>
        <taxon>Bacteria</taxon>
        <taxon>Pseudomonadati</taxon>
        <taxon>Bacteroidota</taxon>
        <taxon>Sphingobacteriia</taxon>
        <taxon>Sphingobacteriales</taxon>
        <taxon>Sphingobacteriaceae</taxon>
        <taxon>Sphingobacterium</taxon>
    </lineage>
</organism>
<name>A0A0B8T1H4_9SPHI</name>
<evidence type="ECO:0000313" key="8">
    <source>
        <dbReference type="Proteomes" id="UP000031802"/>
    </source>
</evidence>
<dbReference type="InterPro" id="IPR050438">
    <property type="entry name" value="LMW_PTPase"/>
</dbReference>
<dbReference type="Gene3D" id="3.40.50.2300">
    <property type="match status" value="1"/>
</dbReference>
<dbReference type="AlphaFoldDB" id="A0A0B8T1H4"/>
<proteinExistence type="inferred from homology"/>
<dbReference type="EMBL" id="JJMU01000022">
    <property type="protein sequence ID" value="KGE14827.1"/>
    <property type="molecule type" value="Genomic_DNA"/>
</dbReference>
<reference evidence="8" key="1">
    <citation type="submission" date="2014-04" db="EMBL/GenBank/DDBJ databases">
        <title>Whole-Genome optical mapping and complete genome sequence of Sphingobacterium deserti sp. nov., a new spaces isolated from desert in the west of China.</title>
        <authorList>
            <person name="Teng C."/>
            <person name="Zhou Z."/>
            <person name="Li X."/>
            <person name="Chen M."/>
            <person name="Lin M."/>
            <person name="Wang L."/>
            <person name="Su S."/>
            <person name="Zhang C."/>
            <person name="Zhang W."/>
        </authorList>
    </citation>
    <scope>NUCLEOTIDE SEQUENCE [LARGE SCALE GENOMIC DNA]</scope>
    <source>
        <strain evidence="8">ACCC05744</strain>
    </source>
</reference>
<sequence>MKILMVCLGNICRSPLAHGILAHMIHENGLDWTVESAGTGDWHVGQAPDRRSVSVAKKYGVDISAQRARHFAQAFFDQYDYIFVMDDKNYSDVRSLARDEADLKKVKMFLLEGIVPDPYFDETQFEPVYQLIADRCQVLINELQSEN</sequence>
<keyword evidence="8" id="KW-1185">Reference proteome</keyword>
<gene>
    <name evidence="7" type="ORF">DI53_1327</name>
</gene>
<dbReference type="PRINTS" id="PR00719">
    <property type="entry name" value="LMWPTPASE"/>
</dbReference>
<evidence type="ECO:0000313" key="7">
    <source>
        <dbReference type="EMBL" id="KGE14827.1"/>
    </source>
</evidence>
<evidence type="ECO:0000256" key="4">
    <source>
        <dbReference type="ARBA" id="ARBA00022912"/>
    </source>
</evidence>
<dbReference type="GO" id="GO:0004725">
    <property type="term" value="F:protein tyrosine phosphatase activity"/>
    <property type="evidence" value="ECO:0007669"/>
    <property type="project" value="UniProtKB-EC"/>
</dbReference>
<evidence type="ECO:0000256" key="5">
    <source>
        <dbReference type="PIRSR" id="PIRSR617867-1"/>
    </source>
</evidence>
<dbReference type="Pfam" id="PF01451">
    <property type="entry name" value="LMWPc"/>
    <property type="match status" value="1"/>
</dbReference>
<dbReference type="OrthoDB" id="9784339at2"/>
<evidence type="ECO:0000256" key="1">
    <source>
        <dbReference type="ARBA" id="ARBA00011063"/>
    </source>
</evidence>
<feature type="active site" description="Nucleophile" evidence="5">
    <location>
        <position position="13"/>
    </location>
</feature>
<keyword evidence="4" id="KW-0904">Protein phosphatase</keyword>
<dbReference type="PANTHER" id="PTHR11717">
    <property type="entry name" value="LOW MOLECULAR WEIGHT PROTEIN TYROSINE PHOSPHATASE"/>
    <property type="match status" value="1"/>
</dbReference>
<keyword evidence="3" id="KW-0378">Hydrolase</keyword>
<feature type="domain" description="Phosphotyrosine protein phosphatase I" evidence="6">
    <location>
        <begin position="1"/>
        <end position="142"/>
    </location>
</feature>
<feature type="active site" description="Nucleophile" evidence="5">
    <location>
        <position position="7"/>
    </location>
</feature>
<feature type="active site" description="Proton donor" evidence="5">
    <location>
        <position position="117"/>
    </location>
</feature>
<accession>A0A0B8T1H4</accession>
<comment type="similarity">
    <text evidence="1">Belongs to the low molecular weight phosphotyrosine protein phosphatase family.</text>
</comment>
<dbReference type="EC" id="3.1.3.48" evidence="2"/>
<dbReference type="PATRIC" id="fig|1229276.3.peg.1372"/>
<dbReference type="eggNOG" id="COG0394">
    <property type="taxonomic scope" value="Bacteria"/>
</dbReference>
<dbReference type="SUPFAM" id="SSF52788">
    <property type="entry name" value="Phosphotyrosine protein phosphatases I"/>
    <property type="match status" value="1"/>
</dbReference>
<evidence type="ECO:0000259" key="6">
    <source>
        <dbReference type="SMART" id="SM00226"/>
    </source>
</evidence>
<dbReference type="InterPro" id="IPR036196">
    <property type="entry name" value="Ptyr_pPase_sf"/>
</dbReference>
<evidence type="ECO:0000256" key="2">
    <source>
        <dbReference type="ARBA" id="ARBA00013064"/>
    </source>
</evidence>
<dbReference type="InterPro" id="IPR023485">
    <property type="entry name" value="Ptyr_pPase"/>
</dbReference>
<dbReference type="Proteomes" id="UP000031802">
    <property type="component" value="Unassembled WGS sequence"/>
</dbReference>
<dbReference type="STRING" id="1229276.DI53_1327"/>
<protein>
    <recommendedName>
        <fullName evidence="2">protein-tyrosine-phosphatase</fullName>
        <ecNumber evidence="2">3.1.3.48</ecNumber>
    </recommendedName>
</protein>
<dbReference type="RefSeq" id="WP_037496909.1">
    <property type="nucleotide sequence ID" value="NZ_JJMU01000022.1"/>
</dbReference>
<dbReference type="SMART" id="SM00226">
    <property type="entry name" value="LMWPc"/>
    <property type="match status" value="1"/>
</dbReference>
<evidence type="ECO:0000256" key="3">
    <source>
        <dbReference type="ARBA" id="ARBA00022801"/>
    </source>
</evidence>
<dbReference type="CDD" id="cd16343">
    <property type="entry name" value="LMWPTP"/>
    <property type="match status" value="1"/>
</dbReference>
<dbReference type="PANTHER" id="PTHR11717:SF7">
    <property type="entry name" value="LOW MOLECULAR WEIGHT PHOSPHOTYROSINE PROTEIN PHOSPHATASE"/>
    <property type="match status" value="1"/>
</dbReference>
<comment type="caution">
    <text evidence="7">The sequence shown here is derived from an EMBL/GenBank/DDBJ whole genome shotgun (WGS) entry which is preliminary data.</text>
</comment>
<dbReference type="InterPro" id="IPR017867">
    <property type="entry name" value="Tyr_phospatase_low_mol_wt"/>
</dbReference>